<evidence type="ECO:0000256" key="4">
    <source>
        <dbReference type="ARBA" id="ARBA00023002"/>
    </source>
</evidence>
<keyword evidence="6 8" id="KW-0503">Monooxygenase</keyword>
<dbReference type="GO" id="GO:0016705">
    <property type="term" value="F:oxidoreductase activity, acting on paired donors, with incorporation or reduction of molecular oxygen"/>
    <property type="evidence" value="ECO:0007669"/>
    <property type="project" value="InterPro"/>
</dbReference>
<dbReference type="InterPro" id="IPR036396">
    <property type="entry name" value="Cyt_P450_sf"/>
</dbReference>
<dbReference type="InterPro" id="IPR017972">
    <property type="entry name" value="Cyt_P450_CS"/>
</dbReference>
<keyword evidence="9" id="KW-0812">Transmembrane</keyword>
<dbReference type="PANTHER" id="PTHR47955:SF8">
    <property type="entry name" value="CYTOCHROME P450 71D11-LIKE"/>
    <property type="match status" value="1"/>
</dbReference>
<keyword evidence="3 7" id="KW-0479">Metal-binding</keyword>
<feature type="transmembrane region" description="Helical" evidence="9">
    <location>
        <begin position="6"/>
        <end position="27"/>
    </location>
</feature>
<accession>A0AAD3S4J8</accession>
<dbReference type="PRINTS" id="PR00385">
    <property type="entry name" value="P450"/>
</dbReference>
<dbReference type="InterPro" id="IPR001128">
    <property type="entry name" value="Cyt_P450"/>
</dbReference>
<dbReference type="PROSITE" id="PS00086">
    <property type="entry name" value="CYTOCHROME_P450"/>
    <property type="match status" value="1"/>
</dbReference>
<comment type="cofactor">
    <cofactor evidence="7">
        <name>heme</name>
        <dbReference type="ChEBI" id="CHEBI:30413"/>
    </cofactor>
</comment>
<dbReference type="FunFam" id="1.10.630.10:FF:000043">
    <property type="entry name" value="Cytochrome P450 99A2"/>
    <property type="match status" value="1"/>
</dbReference>
<evidence type="ECO:0000256" key="8">
    <source>
        <dbReference type="RuleBase" id="RU000461"/>
    </source>
</evidence>
<comment type="caution">
    <text evidence="10">The sequence shown here is derived from an EMBL/GenBank/DDBJ whole genome shotgun (WGS) entry which is preliminary data.</text>
</comment>
<dbReference type="SUPFAM" id="SSF48264">
    <property type="entry name" value="Cytochrome P450"/>
    <property type="match status" value="1"/>
</dbReference>
<comment type="similarity">
    <text evidence="1 8">Belongs to the cytochrome P450 family.</text>
</comment>
<proteinExistence type="inferred from homology"/>
<sequence>MELLFSALPVFLIFIFSIFAVSGVFILPKISKKPHRLLPPGPRKLPLIGNIHQLASSTTPHRQLQQLAQKHGAIMRLQLGEISTIVISSADAAKEVMKTHDIIFANRPDILGFRIITYGSKDIAFATYGEYWRQLKKIATVELLSSNRVESFRSILEEEVSALIQSLSDNLGSTVNLSQKFFLTASGIISKAIFGRNTEDIRQFTSSVGEFSQLVPGFSLADMFPSCKLLPLISGSKQKVMKQHLTYNRILDNIINDRKARRKTTQSNSEYETGDKDFLDVLLELQENGNPEFSLTDDHIKAVIVGLFGGGSDTSSITLEWAMAEMLKNSRVLKKAQTEVRQAYEAKGIVNGTSLPRLKYLNSVIRETLRLHPPLPLLVRRESTQKCQIHGYDIPPKTRVLINAWAIARDAAFWQEADKFHPERFLNNSIDCSGNNFEYIPFGAGRRMCPGMSFGLADVEITLAMLLYHFNWSLPDGLKPEDLDMTEIYTVAAKKKNPLYLIPSSYSFSSLG</sequence>
<reference evidence="10" key="1">
    <citation type="submission" date="2023-05" db="EMBL/GenBank/DDBJ databases">
        <title>Nepenthes gracilis genome sequencing.</title>
        <authorList>
            <person name="Fukushima K."/>
        </authorList>
    </citation>
    <scope>NUCLEOTIDE SEQUENCE</scope>
    <source>
        <strain evidence="10">SING2019-196</strain>
    </source>
</reference>
<keyword evidence="5 7" id="KW-0408">Iron</keyword>
<protein>
    <recommendedName>
        <fullName evidence="12">Cytochrome P450</fullName>
    </recommendedName>
</protein>
<evidence type="ECO:0000256" key="7">
    <source>
        <dbReference type="PIRSR" id="PIRSR602401-1"/>
    </source>
</evidence>
<keyword evidence="9" id="KW-0472">Membrane</keyword>
<dbReference type="GO" id="GO:0005506">
    <property type="term" value="F:iron ion binding"/>
    <property type="evidence" value="ECO:0007669"/>
    <property type="project" value="InterPro"/>
</dbReference>
<keyword evidence="11" id="KW-1185">Reference proteome</keyword>
<keyword evidence="4 8" id="KW-0560">Oxidoreductase</keyword>
<dbReference type="EMBL" id="BSYO01000005">
    <property type="protein sequence ID" value="GMH04241.1"/>
    <property type="molecule type" value="Genomic_DNA"/>
</dbReference>
<dbReference type="AlphaFoldDB" id="A0AAD3S4J8"/>
<dbReference type="GO" id="GO:0004497">
    <property type="term" value="F:monooxygenase activity"/>
    <property type="evidence" value="ECO:0007669"/>
    <property type="project" value="UniProtKB-KW"/>
</dbReference>
<dbReference type="CDD" id="cd11072">
    <property type="entry name" value="CYP71-like"/>
    <property type="match status" value="1"/>
</dbReference>
<dbReference type="PRINTS" id="PR00463">
    <property type="entry name" value="EP450I"/>
</dbReference>
<dbReference type="Pfam" id="PF00067">
    <property type="entry name" value="p450"/>
    <property type="match status" value="1"/>
</dbReference>
<keyword evidence="9" id="KW-1133">Transmembrane helix</keyword>
<evidence type="ECO:0000256" key="6">
    <source>
        <dbReference type="ARBA" id="ARBA00023033"/>
    </source>
</evidence>
<evidence type="ECO:0008006" key="12">
    <source>
        <dbReference type="Google" id="ProtNLM"/>
    </source>
</evidence>
<dbReference type="Gene3D" id="1.10.630.10">
    <property type="entry name" value="Cytochrome P450"/>
    <property type="match status" value="1"/>
</dbReference>
<evidence type="ECO:0000256" key="2">
    <source>
        <dbReference type="ARBA" id="ARBA00022617"/>
    </source>
</evidence>
<evidence type="ECO:0000313" key="11">
    <source>
        <dbReference type="Proteomes" id="UP001279734"/>
    </source>
</evidence>
<gene>
    <name evidence="10" type="ORF">Nepgr_006080</name>
</gene>
<evidence type="ECO:0000313" key="10">
    <source>
        <dbReference type="EMBL" id="GMH04241.1"/>
    </source>
</evidence>
<evidence type="ECO:0000256" key="5">
    <source>
        <dbReference type="ARBA" id="ARBA00023004"/>
    </source>
</evidence>
<organism evidence="10 11">
    <name type="scientific">Nepenthes gracilis</name>
    <name type="common">Slender pitcher plant</name>
    <dbReference type="NCBI Taxonomy" id="150966"/>
    <lineage>
        <taxon>Eukaryota</taxon>
        <taxon>Viridiplantae</taxon>
        <taxon>Streptophyta</taxon>
        <taxon>Embryophyta</taxon>
        <taxon>Tracheophyta</taxon>
        <taxon>Spermatophyta</taxon>
        <taxon>Magnoliopsida</taxon>
        <taxon>eudicotyledons</taxon>
        <taxon>Gunneridae</taxon>
        <taxon>Pentapetalae</taxon>
        <taxon>Caryophyllales</taxon>
        <taxon>Nepenthaceae</taxon>
        <taxon>Nepenthes</taxon>
    </lineage>
</organism>
<dbReference type="GO" id="GO:0020037">
    <property type="term" value="F:heme binding"/>
    <property type="evidence" value="ECO:0007669"/>
    <property type="project" value="InterPro"/>
</dbReference>
<keyword evidence="2 7" id="KW-0349">Heme</keyword>
<feature type="binding site" description="axial binding residue" evidence="7">
    <location>
        <position position="449"/>
    </location>
    <ligand>
        <name>heme</name>
        <dbReference type="ChEBI" id="CHEBI:30413"/>
    </ligand>
    <ligandPart>
        <name>Fe</name>
        <dbReference type="ChEBI" id="CHEBI:18248"/>
    </ligandPart>
</feature>
<dbReference type="Proteomes" id="UP001279734">
    <property type="component" value="Unassembled WGS sequence"/>
</dbReference>
<dbReference type="InterPro" id="IPR002401">
    <property type="entry name" value="Cyt_P450_E_grp-I"/>
</dbReference>
<evidence type="ECO:0000256" key="3">
    <source>
        <dbReference type="ARBA" id="ARBA00022723"/>
    </source>
</evidence>
<name>A0AAD3S4J8_NEPGR</name>
<dbReference type="PANTHER" id="PTHR47955">
    <property type="entry name" value="CYTOCHROME P450 FAMILY 71 PROTEIN"/>
    <property type="match status" value="1"/>
</dbReference>
<evidence type="ECO:0000256" key="1">
    <source>
        <dbReference type="ARBA" id="ARBA00010617"/>
    </source>
</evidence>
<evidence type="ECO:0000256" key="9">
    <source>
        <dbReference type="SAM" id="Phobius"/>
    </source>
</evidence>